<proteinExistence type="predicted"/>
<reference evidence="1 2" key="1">
    <citation type="journal article" date="2018" name="Sci. Rep.">
        <title>Genomic signatures of local adaptation to the degree of environmental predictability in rotifers.</title>
        <authorList>
            <person name="Franch-Gras L."/>
            <person name="Hahn C."/>
            <person name="Garcia-Roger E.M."/>
            <person name="Carmona M.J."/>
            <person name="Serra M."/>
            <person name="Gomez A."/>
        </authorList>
    </citation>
    <scope>NUCLEOTIDE SEQUENCE [LARGE SCALE GENOMIC DNA]</scope>
    <source>
        <strain evidence="1">HYR1</strain>
    </source>
</reference>
<comment type="caution">
    <text evidence="1">The sequence shown here is derived from an EMBL/GenBank/DDBJ whole genome shotgun (WGS) entry which is preliminary data.</text>
</comment>
<accession>A0A3M7R2V2</accession>
<keyword evidence="2" id="KW-1185">Reference proteome</keyword>
<dbReference type="AlphaFoldDB" id="A0A3M7R2V2"/>
<dbReference type="EMBL" id="REGN01004397">
    <property type="protein sequence ID" value="RNA17691.1"/>
    <property type="molecule type" value="Genomic_DNA"/>
</dbReference>
<name>A0A3M7R2V2_BRAPC</name>
<evidence type="ECO:0000313" key="2">
    <source>
        <dbReference type="Proteomes" id="UP000276133"/>
    </source>
</evidence>
<gene>
    <name evidence="1" type="ORF">BpHYR1_007480</name>
</gene>
<dbReference type="Proteomes" id="UP000276133">
    <property type="component" value="Unassembled WGS sequence"/>
</dbReference>
<evidence type="ECO:0000313" key="1">
    <source>
        <dbReference type="EMBL" id="RNA17691.1"/>
    </source>
</evidence>
<sequence>MTYRITGLFISRPMICHFSVQDREREEGPRVQGLLRFEINQFLMFDKKLLLEYIVNPCQNHRI</sequence>
<organism evidence="1 2">
    <name type="scientific">Brachionus plicatilis</name>
    <name type="common">Marine rotifer</name>
    <name type="synonym">Brachionus muelleri</name>
    <dbReference type="NCBI Taxonomy" id="10195"/>
    <lineage>
        <taxon>Eukaryota</taxon>
        <taxon>Metazoa</taxon>
        <taxon>Spiralia</taxon>
        <taxon>Gnathifera</taxon>
        <taxon>Rotifera</taxon>
        <taxon>Eurotatoria</taxon>
        <taxon>Monogononta</taxon>
        <taxon>Pseudotrocha</taxon>
        <taxon>Ploima</taxon>
        <taxon>Brachionidae</taxon>
        <taxon>Brachionus</taxon>
    </lineage>
</organism>
<protein>
    <submittedName>
        <fullName evidence="1">Uncharacterized protein</fullName>
    </submittedName>
</protein>